<sequence length="115" mass="13577">MPHPCLLTVVNKVTMSAFNAQKRFRIFIYELYHLDARNFENKLLPDFLEQRRTLTPLVTAQMPRLIIYYKYAQPKSPTRNPNAGSASGSLFYDYQKRIHWPHLLCTLISINRHLL</sequence>
<name>A0A068WIF8_ECHGR</name>
<dbReference type="Proteomes" id="UP000492820">
    <property type="component" value="Unassembled WGS sequence"/>
</dbReference>
<accession>A0A068WIF8</accession>
<proteinExistence type="predicted"/>
<organism evidence="1">
    <name type="scientific">Echinococcus granulosus</name>
    <name type="common">Hydatid tapeworm</name>
    <dbReference type="NCBI Taxonomy" id="6210"/>
    <lineage>
        <taxon>Eukaryota</taxon>
        <taxon>Metazoa</taxon>
        <taxon>Spiralia</taxon>
        <taxon>Lophotrochozoa</taxon>
        <taxon>Platyhelminthes</taxon>
        <taxon>Cestoda</taxon>
        <taxon>Eucestoda</taxon>
        <taxon>Cyclophyllidea</taxon>
        <taxon>Taeniidae</taxon>
        <taxon>Echinococcus</taxon>
        <taxon>Echinococcus granulosus group</taxon>
    </lineage>
</organism>
<dbReference type="WBParaSite" id="EgrG_000598800">
    <property type="protein sequence ID" value="EgrG_000598800"/>
    <property type="gene ID" value="EgrG_000598800"/>
</dbReference>
<evidence type="ECO:0000313" key="3">
    <source>
        <dbReference type="WBParaSite" id="EgrG_000598800"/>
    </source>
</evidence>
<dbReference type="AlphaFoldDB" id="A0A068WIF8"/>
<dbReference type="EMBL" id="LK028578">
    <property type="protein sequence ID" value="CDS18232.1"/>
    <property type="molecule type" value="Genomic_DNA"/>
</dbReference>
<evidence type="ECO:0000313" key="1">
    <source>
        <dbReference type="EMBL" id="CDS18232.1"/>
    </source>
</evidence>
<evidence type="ECO:0000313" key="2">
    <source>
        <dbReference type="Proteomes" id="UP000492820"/>
    </source>
</evidence>
<reference evidence="1 2" key="1">
    <citation type="journal article" date="2013" name="Nature">
        <title>The genomes of four tapeworm species reveal adaptations to parasitism.</title>
        <authorList>
            <person name="Tsai I.J."/>
            <person name="Zarowiecki M."/>
            <person name="Holroyd N."/>
            <person name="Garciarrubio A."/>
            <person name="Sanchez-Flores A."/>
            <person name="Brooks K.L."/>
            <person name="Tracey A."/>
            <person name="Bobes R.J."/>
            <person name="Fragoso G."/>
            <person name="Sciutto E."/>
            <person name="Aslett M."/>
            <person name="Beasley H."/>
            <person name="Bennett H.M."/>
            <person name="Cai J."/>
            <person name="Camicia F."/>
            <person name="Clark R."/>
            <person name="Cucher M."/>
            <person name="De Silva N."/>
            <person name="Day T.A."/>
            <person name="Deplazes P."/>
            <person name="Estrada K."/>
            <person name="Fernandez C."/>
            <person name="Holland P.W."/>
            <person name="Hou J."/>
            <person name="Hu S."/>
            <person name="Huckvale T."/>
            <person name="Hung S.S."/>
            <person name="Kamenetzky L."/>
            <person name="Keane J.A."/>
            <person name="Kiss F."/>
            <person name="Koziol U."/>
            <person name="Lambert O."/>
            <person name="Liu K."/>
            <person name="Luo X."/>
            <person name="Luo Y."/>
            <person name="Macchiaroli N."/>
            <person name="Nichol S."/>
            <person name="Paps J."/>
            <person name="Parkinson J."/>
            <person name="Pouchkina-Stantcheva N."/>
            <person name="Riddiford N."/>
            <person name="Rosenzvit M."/>
            <person name="Salinas G."/>
            <person name="Wasmuth J.D."/>
            <person name="Zamanian M."/>
            <person name="Zheng Y."/>
            <person name="Cai X."/>
            <person name="Soberon X."/>
            <person name="Olson P.D."/>
            <person name="Laclette J.P."/>
            <person name="Brehm K."/>
            <person name="Berriman M."/>
            <person name="Garciarrubio A."/>
            <person name="Bobes R.J."/>
            <person name="Fragoso G."/>
            <person name="Sanchez-Flores A."/>
            <person name="Estrada K."/>
            <person name="Cevallos M.A."/>
            <person name="Morett E."/>
            <person name="Gonzalez V."/>
            <person name="Portillo T."/>
            <person name="Ochoa-Leyva A."/>
            <person name="Jose M.V."/>
            <person name="Sciutto E."/>
            <person name="Landa A."/>
            <person name="Jimenez L."/>
            <person name="Valdes V."/>
            <person name="Carrero J.C."/>
            <person name="Larralde C."/>
            <person name="Morales-Montor J."/>
            <person name="Limon-Lason J."/>
            <person name="Soberon X."/>
            <person name="Laclette J.P."/>
        </authorList>
    </citation>
    <scope>NUCLEOTIDE SEQUENCE [LARGE SCALE GENOMIC DNA]</scope>
</reference>
<reference evidence="1" key="2">
    <citation type="submission" date="2014-06" db="EMBL/GenBank/DDBJ databases">
        <authorList>
            <person name="Aslett M."/>
        </authorList>
    </citation>
    <scope>NUCLEOTIDE SEQUENCE</scope>
</reference>
<gene>
    <name evidence="1" type="ORF">EgrG_000598800</name>
</gene>
<reference evidence="3" key="3">
    <citation type="submission" date="2020-10" db="UniProtKB">
        <authorList>
            <consortium name="WormBaseParasite"/>
        </authorList>
    </citation>
    <scope>IDENTIFICATION</scope>
</reference>
<protein>
    <submittedName>
        <fullName evidence="3">Piwi domain-containing protein</fullName>
    </submittedName>
</protein>